<dbReference type="PROSITE" id="PS00409">
    <property type="entry name" value="PROKAR_NTER_METHYL"/>
    <property type="match status" value="1"/>
</dbReference>
<feature type="non-terminal residue" evidence="7">
    <location>
        <position position="1"/>
    </location>
</feature>
<evidence type="ECO:0000256" key="3">
    <source>
        <dbReference type="ARBA" id="ARBA00022692"/>
    </source>
</evidence>
<dbReference type="PRINTS" id="PR00813">
    <property type="entry name" value="BCTERIALGSPG"/>
</dbReference>
<keyword evidence="5 6" id="KW-0472">Membrane</keyword>
<dbReference type="InterPro" id="IPR012902">
    <property type="entry name" value="N_methyl_site"/>
</dbReference>
<dbReference type="PANTHER" id="PTHR30093">
    <property type="entry name" value="GENERAL SECRETION PATHWAY PROTEIN G"/>
    <property type="match status" value="1"/>
</dbReference>
<protein>
    <recommendedName>
        <fullName evidence="8">Type II secretion system protein GspG C-terminal domain-containing protein</fullName>
    </recommendedName>
</protein>
<dbReference type="GO" id="GO:0016020">
    <property type="term" value="C:membrane"/>
    <property type="evidence" value="ECO:0007669"/>
    <property type="project" value="UniProtKB-SubCell"/>
</dbReference>
<evidence type="ECO:0000313" key="7">
    <source>
        <dbReference type="EMBL" id="SVC61825.1"/>
    </source>
</evidence>
<reference evidence="7" key="1">
    <citation type="submission" date="2018-05" db="EMBL/GenBank/DDBJ databases">
        <authorList>
            <person name="Lanie J.A."/>
            <person name="Ng W.-L."/>
            <person name="Kazmierczak K.M."/>
            <person name="Andrzejewski T.M."/>
            <person name="Davidsen T.M."/>
            <person name="Wayne K.J."/>
            <person name="Tettelin H."/>
            <person name="Glass J.I."/>
            <person name="Rusch D."/>
            <person name="Podicherti R."/>
            <person name="Tsui H.-C.T."/>
            <person name="Winkler M.E."/>
        </authorList>
    </citation>
    <scope>NUCLEOTIDE SEQUENCE</scope>
</reference>
<sequence>VKFNYQGFTLIELLVVVAIIGIISAIGMVSYQGYTWTAKKQQAKLSLNSLLLAQEEYKSDNGSYLYQPSSCSASSGAQIATALLDGKDNLTEQSWNFCFAGSSGSGTLQIKAKHESKNCLLTLDETTTPIIKPTGNDC</sequence>
<name>A0A382NNC9_9ZZZZ</name>
<dbReference type="NCBIfam" id="TIGR02532">
    <property type="entry name" value="IV_pilin_GFxxxE"/>
    <property type="match status" value="1"/>
</dbReference>
<keyword evidence="3 6" id="KW-0812">Transmembrane</keyword>
<evidence type="ECO:0000256" key="1">
    <source>
        <dbReference type="ARBA" id="ARBA00004167"/>
    </source>
</evidence>
<keyword evidence="4 6" id="KW-1133">Transmembrane helix</keyword>
<evidence type="ECO:0000256" key="2">
    <source>
        <dbReference type="ARBA" id="ARBA00022481"/>
    </source>
</evidence>
<feature type="transmembrane region" description="Helical" evidence="6">
    <location>
        <begin position="6"/>
        <end position="31"/>
    </location>
</feature>
<dbReference type="Gene3D" id="3.30.700.10">
    <property type="entry name" value="Glycoprotein, Type 4 Pilin"/>
    <property type="match status" value="1"/>
</dbReference>
<dbReference type="GO" id="GO:0015628">
    <property type="term" value="P:protein secretion by the type II secretion system"/>
    <property type="evidence" value="ECO:0007669"/>
    <property type="project" value="InterPro"/>
</dbReference>
<dbReference type="AlphaFoldDB" id="A0A382NNC9"/>
<evidence type="ECO:0000256" key="5">
    <source>
        <dbReference type="ARBA" id="ARBA00023136"/>
    </source>
</evidence>
<dbReference type="Pfam" id="PF07963">
    <property type="entry name" value="N_methyl"/>
    <property type="match status" value="1"/>
</dbReference>
<dbReference type="GO" id="GO:0015627">
    <property type="term" value="C:type II protein secretion system complex"/>
    <property type="evidence" value="ECO:0007669"/>
    <property type="project" value="InterPro"/>
</dbReference>
<comment type="subcellular location">
    <subcellularLocation>
        <location evidence="1">Membrane</location>
        <topology evidence="1">Single-pass membrane protein</topology>
    </subcellularLocation>
</comment>
<dbReference type="InterPro" id="IPR045584">
    <property type="entry name" value="Pilin-like"/>
</dbReference>
<dbReference type="SUPFAM" id="SSF54523">
    <property type="entry name" value="Pili subunits"/>
    <property type="match status" value="1"/>
</dbReference>
<keyword evidence="2" id="KW-0488">Methylation</keyword>
<dbReference type="EMBL" id="UINC01101202">
    <property type="protein sequence ID" value="SVC61825.1"/>
    <property type="molecule type" value="Genomic_DNA"/>
</dbReference>
<evidence type="ECO:0000256" key="4">
    <source>
        <dbReference type="ARBA" id="ARBA00022989"/>
    </source>
</evidence>
<accession>A0A382NNC9</accession>
<evidence type="ECO:0000256" key="6">
    <source>
        <dbReference type="SAM" id="Phobius"/>
    </source>
</evidence>
<evidence type="ECO:0008006" key="8">
    <source>
        <dbReference type="Google" id="ProtNLM"/>
    </source>
</evidence>
<organism evidence="7">
    <name type="scientific">marine metagenome</name>
    <dbReference type="NCBI Taxonomy" id="408172"/>
    <lineage>
        <taxon>unclassified sequences</taxon>
        <taxon>metagenomes</taxon>
        <taxon>ecological metagenomes</taxon>
    </lineage>
</organism>
<gene>
    <name evidence="7" type="ORF">METZ01_LOCUS314679</name>
</gene>
<dbReference type="PANTHER" id="PTHR30093:SF44">
    <property type="entry name" value="TYPE II SECRETION SYSTEM CORE PROTEIN G"/>
    <property type="match status" value="1"/>
</dbReference>
<dbReference type="InterPro" id="IPR000983">
    <property type="entry name" value="Bac_GSPG_pilin"/>
</dbReference>
<proteinExistence type="predicted"/>